<name>A0A5P2CH33_STRVZ</name>
<proteinExistence type="predicted"/>
<organism evidence="1 2">
    <name type="scientific">Streptomyces venezuelae</name>
    <dbReference type="NCBI Taxonomy" id="54571"/>
    <lineage>
        <taxon>Bacteria</taxon>
        <taxon>Bacillati</taxon>
        <taxon>Actinomycetota</taxon>
        <taxon>Actinomycetes</taxon>
        <taxon>Kitasatosporales</taxon>
        <taxon>Streptomycetaceae</taxon>
        <taxon>Streptomyces</taxon>
    </lineage>
</organism>
<accession>A0A5P2CH33</accession>
<dbReference type="EMBL" id="CP029191">
    <property type="protein sequence ID" value="QES42156.1"/>
    <property type="molecule type" value="Genomic_DNA"/>
</dbReference>
<dbReference type="Proteomes" id="UP000324015">
    <property type="component" value="Chromosome"/>
</dbReference>
<reference evidence="1 2" key="1">
    <citation type="submission" date="2018-05" db="EMBL/GenBank/DDBJ databases">
        <title>Streptomyces venezuelae.</title>
        <authorList>
            <person name="Kim W."/>
            <person name="Lee N."/>
            <person name="Cho B.-K."/>
        </authorList>
    </citation>
    <scope>NUCLEOTIDE SEQUENCE [LARGE SCALE GENOMIC DNA]</scope>
    <source>
        <strain evidence="1 2">ATCC 14585</strain>
    </source>
</reference>
<protein>
    <submittedName>
        <fullName evidence="1">Uncharacterized protein</fullName>
    </submittedName>
</protein>
<sequence length="60" mass="6267">MSDTIEETDVSVAEVSIARLHGPACWDCGAASRVLVPSGTVRDETGQVWTKRTCGCVGAS</sequence>
<evidence type="ECO:0000313" key="1">
    <source>
        <dbReference type="EMBL" id="QES42156.1"/>
    </source>
</evidence>
<gene>
    <name evidence="1" type="ORF">DEJ49_15195</name>
</gene>
<dbReference type="AlphaFoldDB" id="A0A5P2CH33"/>
<evidence type="ECO:0000313" key="2">
    <source>
        <dbReference type="Proteomes" id="UP000324015"/>
    </source>
</evidence>